<dbReference type="EMBL" id="BPLQ01004730">
    <property type="protein sequence ID" value="GIY10236.1"/>
    <property type="molecule type" value="Genomic_DNA"/>
</dbReference>
<evidence type="ECO:0000313" key="1">
    <source>
        <dbReference type="EMBL" id="GIY10236.1"/>
    </source>
</evidence>
<comment type="caution">
    <text evidence="1">The sequence shown here is derived from an EMBL/GenBank/DDBJ whole genome shotgun (WGS) entry which is preliminary data.</text>
</comment>
<dbReference type="Proteomes" id="UP001054837">
    <property type="component" value="Unassembled WGS sequence"/>
</dbReference>
<organism evidence="1 2">
    <name type="scientific">Caerostris darwini</name>
    <dbReference type="NCBI Taxonomy" id="1538125"/>
    <lineage>
        <taxon>Eukaryota</taxon>
        <taxon>Metazoa</taxon>
        <taxon>Ecdysozoa</taxon>
        <taxon>Arthropoda</taxon>
        <taxon>Chelicerata</taxon>
        <taxon>Arachnida</taxon>
        <taxon>Araneae</taxon>
        <taxon>Araneomorphae</taxon>
        <taxon>Entelegynae</taxon>
        <taxon>Araneoidea</taxon>
        <taxon>Araneidae</taxon>
        <taxon>Caerostris</taxon>
    </lineage>
</organism>
<sequence length="96" mass="11040">MPPLQKDECILCSHAGHHAKRGETRLPECFGHHNDEIFSNNHKEHSPLWKAIIRGKCDCHGSFFFFALGMRDECCSFLSFALNGHFYNRVGKCAFR</sequence>
<name>A0AAV4QPC3_9ARAC</name>
<proteinExistence type="predicted"/>
<evidence type="ECO:0000313" key="2">
    <source>
        <dbReference type="Proteomes" id="UP001054837"/>
    </source>
</evidence>
<accession>A0AAV4QPC3</accession>
<reference evidence="1 2" key="1">
    <citation type="submission" date="2021-06" db="EMBL/GenBank/DDBJ databases">
        <title>Caerostris darwini draft genome.</title>
        <authorList>
            <person name="Kono N."/>
            <person name="Arakawa K."/>
        </authorList>
    </citation>
    <scope>NUCLEOTIDE SEQUENCE [LARGE SCALE GENOMIC DNA]</scope>
</reference>
<dbReference type="AlphaFoldDB" id="A0AAV4QPC3"/>
<gene>
    <name evidence="1" type="ORF">CDAR_471231</name>
</gene>
<protein>
    <submittedName>
        <fullName evidence="1">Uncharacterized protein</fullName>
    </submittedName>
</protein>
<keyword evidence="2" id="KW-1185">Reference proteome</keyword>